<gene>
    <name evidence="1" type="ORF">B0I21_11628</name>
</gene>
<sequence length="219" mass="25122">MKWFLIVIIYLFIGVKTSYSQLNVELIHQLVAESKSENSRQNEAFNRQTVTTANEEVNRGKTATFKEKYRRLQQRFHTLGLVIDAAQIGMQAWPIIADIQNQQARIFTLAKDDPILIAMAYQVEIDLLSKATQLSSYLYALLISIGDLNQMKATDRKMLFGHVLTELRLIAGSSRGLANAMYQRQFQRVSSVNNPFSAYVNRDRQLVDNILSKIDQLKY</sequence>
<dbReference type="RefSeq" id="WP_133642208.1">
    <property type="nucleotide sequence ID" value="NZ_SNZV01000016.1"/>
</dbReference>
<name>A0A4R7CRE3_9SPHI</name>
<keyword evidence="2" id="KW-1185">Reference proteome</keyword>
<reference evidence="1 2" key="1">
    <citation type="submission" date="2019-03" db="EMBL/GenBank/DDBJ databases">
        <title>Genomic Encyclopedia of Type Strains, Phase III (KMG-III): the genomes of soil and plant-associated and newly described type strains.</title>
        <authorList>
            <person name="Whitman W."/>
        </authorList>
    </citation>
    <scope>NUCLEOTIDE SEQUENCE [LARGE SCALE GENOMIC DNA]</scope>
    <source>
        <strain evidence="1 2">CGMCC 1.12801</strain>
    </source>
</reference>
<dbReference type="EMBL" id="SNZV01000016">
    <property type="protein sequence ID" value="TDS06588.1"/>
    <property type="molecule type" value="Genomic_DNA"/>
</dbReference>
<comment type="caution">
    <text evidence="1">The sequence shown here is derived from an EMBL/GenBank/DDBJ whole genome shotgun (WGS) entry which is preliminary data.</text>
</comment>
<proteinExistence type="predicted"/>
<dbReference type="OrthoDB" id="822368at2"/>
<organism evidence="1 2">
    <name type="scientific">Sphingobacterium paludis</name>
    <dbReference type="NCBI Taxonomy" id="1476465"/>
    <lineage>
        <taxon>Bacteria</taxon>
        <taxon>Pseudomonadati</taxon>
        <taxon>Bacteroidota</taxon>
        <taxon>Sphingobacteriia</taxon>
        <taxon>Sphingobacteriales</taxon>
        <taxon>Sphingobacteriaceae</taxon>
        <taxon>Sphingobacterium</taxon>
    </lineage>
</organism>
<protein>
    <submittedName>
        <fullName evidence="1">Uncharacterized protein</fullName>
    </submittedName>
</protein>
<dbReference type="Proteomes" id="UP000294752">
    <property type="component" value="Unassembled WGS sequence"/>
</dbReference>
<accession>A0A4R7CRE3</accession>
<evidence type="ECO:0000313" key="1">
    <source>
        <dbReference type="EMBL" id="TDS06588.1"/>
    </source>
</evidence>
<evidence type="ECO:0000313" key="2">
    <source>
        <dbReference type="Proteomes" id="UP000294752"/>
    </source>
</evidence>
<dbReference type="AlphaFoldDB" id="A0A4R7CRE3"/>